<gene>
    <name evidence="6" type="ORF">CVT24_001730</name>
</gene>
<keyword evidence="7" id="KW-1185">Reference proteome</keyword>
<feature type="compositionally biased region" description="Basic and acidic residues" evidence="4">
    <location>
        <begin position="133"/>
        <end position="145"/>
    </location>
</feature>
<accession>A0A409YFR1</accession>
<evidence type="ECO:0000313" key="6">
    <source>
        <dbReference type="EMBL" id="PPR01842.1"/>
    </source>
</evidence>
<organism evidence="6 7">
    <name type="scientific">Panaeolus cyanescens</name>
    <dbReference type="NCBI Taxonomy" id="181874"/>
    <lineage>
        <taxon>Eukaryota</taxon>
        <taxon>Fungi</taxon>
        <taxon>Dikarya</taxon>
        <taxon>Basidiomycota</taxon>
        <taxon>Agaricomycotina</taxon>
        <taxon>Agaricomycetes</taxon>
        <taxon>Agaricomycetidae</taxon>
        <taxon>Agaricales</taxon>
        <taxon>Agaricineae</taxon>
        <taxon>Galeropsidaceae</taxon>
        <taxon>Panaeolus</taxon>
    </lineage>
</organism>
<protein>
    <submittedName>
        <fullName evidence="6">Uncharacterized protein</fullName>
    </submittedName>
</protein>
<evidence type="ECO:0000256" key="4">
    <source>
        <dbReference type="SAM" id="MobiDB-lite"/>
    </source>
</evidence>
<dbReference type="OrthoDB" id="2020419at2759"/>
<dbReference type="Proteomes" id="UP000284842">
    <property type="component" value="Unassembled WGS sequence"/>
</dbReference>
<keyword evidence="3" id="KW-0119">Carbohydrate metabolism</keyword>
<dbReference type="InParanoid" id="A0A409YFR1"/>
<evidence type="ECO:0000256" key="3">
    <source>
        <dbReference type="ARBA" id="ARBA00023277"/>
    </source>
</evidence>
<name>A0A409YFR1_9AGAR</name>
<feature type="compositionally biased region" description="Polar residues" evidence="4">
    <location>
        <begin position="109"/>
        <end position="132"/>
    </location>
</feature>
<feature type="compositionally biased region" description="Basic and acidic residues" evidence="4">
    <location>
        <begin position="97"/>
        <end position="108"/>
    </location>
</feature>
<keyword evidence="5" id="KW-0812">Transmembrane</keyword>
<keyword evidence="5" id="KW-0472">Membrane</keyword>
<proteinExistence type="predicted"/>
<dbReference type="Gene3D" id="3.40.50.11350">
    <property type="match status" value="1"/>
</dbReference>
<reference evidence="6 7" key="1">
    <citation type="journal article" date="2018" name="Evol. Lett.">
        <title>Horizontal gene cluster transfer increased hallucinogenic mushroom diversity.</title>
        <authorList>
            <person name="Reynolds H.T."/>
            <person name="Vijayakumar V."/>
            <person name="Gluck-Thaler E."/>
            <person name="Korotkin H.B."/>
            <person name="Matheny P.B."/>
            <person name="Slot J.C."/>
        </authorList>
    </citation>
    <scope>NUCLEOTIDE SEQUENCE [LARGE SCALE GENOMIC DNA]</scope>
    <source>
        <strain evidence="6 7">2629</strain>
    </source>
</reference>
<evidence type="ECO:0000256" key="1">
    <source>
        <dbReference type="ARBA" id="ARBA00022679"/>
    </source>
</evidence>
<comment type="caution">
    <text evidence="6">The sequence shown here is derived from an EMBL/GenBank/DDBJ whole genome shotgun (WGS) entry which is preliminary data.</text>
</comment>
<feature type="transmembrane region" description="Helical" evidence="5">
    <location>
        <begin position="69"/>
        <end position="86"/>
    </location>
</feature>
<evidence type="ECO:0000256" key="5">
    <source>
        <dbReference type="SAM" id="Phobius"/>
    </source>
</evidence>
<sequence length="642" mass="72827">MTNPSAGGEKVALIDEIRGRNVTSMLVNPNNARIRSRPTRIYLKRNSPKLNPSPYHPEERKRIRRRSPLFHFKFSITAIFLIIVFHCSYCPRTSSSHQDDVEPPERYDSSSPTHPLSSDNVLTNITSSPSIHETQKGTKTPKERDFNWKRPLVDRTMLDKADGSFHKQVGVQQTELATDSIREPTWRPTVWEIPKKNTYRPASEMQVVAAEINDPKQPQAQHPSPIVNSPPEKFLLILRIAEQESRARQHLSQLIQLATELNRTLVLPNVGKSRIGACYHWDFETYYDPDSLARHDVITPIDFKKWITQQPSATSRTVSIRSQSQDAPPEDHASYEDLYFKAYQGPQDFNDTPRLASCLRKRFPLLQLTHHISRILVNEDTDARKEPDRAESFTAVLRSVTNFYANPSPLRLADPESTLGAVAVAEPAVLIVDWDLRHPIFDSSLVLKYSKRLERLAERIGPRGSYIAVHWRTETVSPNILGECAAALVETLQATLRDEEKSKNITAVWLASDYPRAVNEKKNGVQQVQLNKSGTYKRLTPQLEAAINVLREAFSASGSLGEWMITDLLDIDEKNLHDDAWLLTDIGSRGILDKIISIKAKIFISGSRGCSRYSSYTGQIIDARADMFDLEQDIVEIFGYGR</sequence>
<dbReference type="GO" id="GO:0006004">
    <property type="term" value="P:fucose metabolic process"/>
    <property type="evidence" value="ECO:0007669"/>
    <property type="project" value="UniProtKB-KW"/>
</dbReference>
<keyword evidence="5" id="KW-1133">Transmembrane helix</keyword>
<keyword evidence="1" id="KW-0808">Transferase</keyword>
<keyword evidence="2" id="KW-0294">Fucose metabolism</keyword>
<feature type="region of interest" description="Disordered" evidence="4">
    <location>
        <begin position="94"/>
        <end position="145"/>
    </location>
</feature>
<dbReference type="InterPro" id="IPR019378">
    <property type="entry name" value="GDP-Fuc_O-FucTrfase"/>
</dbReference>
<evidence type="ECO:0000313" key="7">
    <source>
        <dbReference type="Proteomes" id="UP000284842"/>
    </source>
</evidence>
<dbReference type="EMBL" id="NHTK01001210">
    <property type="protein sequence ID" value="PPR01842.1"/>
    <property type="molecule type" value="Genomic_DNA"/>
</dbReference>
<evidence type="ECO:0000256" key="2">
    <source>
        <dbReference type="ARBA" id="ARBA00023253"/>
    </source>
</evidence>
<dbReference type="Pfam" id="PF10250">
    <property type="entry name" value="O-FucT"/>
    <property type="match status" value="1"/>
</dbReference>
<dbReference type="AlphaFoldDB" id="A0A409YFR1"/>
<dbReference type="GO" id="GO:0016740">
    <property type="term" value="F:transferase activity"/>
    <property type="evidence" value="ECO:0007669"/>
    <property type="project" value="UniProtKB-KW"/>
</dbReference>